<dbReference type="Pfam" id="PF07905">
    <property type="entry name" value="PucR"/>
    <property type="match status" value="1"/>
</dbReference>
<dbReference type="STRING" id="1619308.B5808_11215"/>
<evidence type="ECO:0000313" key="4">
    <source>
        <dbReference type="EMBL" id="ARJ05730.1"/>
    </source>
</evidence>
<keyword evidence="5" id="KW-1185">Reference proteome</keyword>
<dbReference type="InterPro" id="IPR042070">
    <property type="entry name" value="PucR_C-HTH_sf"/>
</dbReference>
<dbReference type="InterPro" id="IPR051448">
    <property type="entry name" value="CdaR-like_regulators"/>
</dbReference>
<dbReference type="InterPro" id="IPR025736">
    <property type="entry name" value="PucR_C-HTH_dom"/>
</dbReference>
<evidence type="ECO:0000259" key="2">
    <source>
        <dbReference type="Pfam" id="PF07905"/>
    </source>
</evidence>
<dbReference type="PANTHER" id="PTHR33744:SF1">
    <property type="entry name" value="DNA-BINDING TRANSCRIPTIONAL ACTIVATOR ADER"/>
    <property type="match status" value="1"/>
</dbReference>
<reference evidence="4 5" key="1">
    <citation type="submission" date="2017-04" db="EMBL/GenBank/DDBJ databases">
        <authorList>
            <person name="Afonso C.L."/>
            <person name="Miller P.J."/>
            <person name="Scott M.A."/>
            <person name="Spackman E."/>
            <person name="Goraichik I."/>
            <person name="Dimitrov K.M."/>
            <person name="Suarez D.L."/>
            <person name="Swayne D.E."/>
        </authorList>
    </citation>
    <scope>NUCLEOTIDE SEQUENCE [LARGE SCALE GENOMIC DNA]</scope>
    <source>
        <strain evidence="5">XA(T)</strain>
    </source>
</reference>
<gene>
    <name evidence="4" type="ORF">B5808_11215</name>
</gene>
<evidence type="ECO:0000259" key="3">
    <source>
        <dbReference type="Pfam" id="PF13556"/>
    </source>
</evidence>
<dbReference type="KEGG" id="cphy:B5808_11215"/>
<protein>
    <recommendedName>
        <fullName evidence="6">PucR family transcriptional regulator</fullName>
    </recommendedName>
</protein>
<dbReference type="Pfam" id="PF13556">
    <property type="entry name" value="HTH_30"/>
    <property type="match status" value="1"/>
</dbReference>
<proteinExistence type="predicted"/>
<accession>A0A1X9LUN6</accession>
<name>A0A1X9LUN6_9MICO</name>
<evidence type="ECO:0000313" key="5">
    <source>
        <dbReference type="Proteomes" id="UP000192775"/>
    </source>
</evidence>
<dbReference type="AlphaFoldDB" id="A0A1X9LUN6"/>
<dbReference type="Proteomes" id="UP000192775">
    <property type="component" value="Chromosome"/>
</dbReference>
<organism evidence="4 5">
    <name type="scientific">Cnuibacter physcomitrellae</name>
    <dbReference type="NCBI Taxonomy" id="1619308"/>
    <lineage>
        <taxon>Bacteria</taxon>
        <taxon>Bacillati</taxon>
        <taxon>Actinomycetota</taxon>
        <taxon>Actinomycetes</taxon>
        <taxon>Micrococcales</taxon>
        <taxon>Microbacteriaceae</taxon>
        <taxon>Cnuibacter</taxon>
    </lineage>
</organism>
<feature type="domain" description="PucR C-terminal helix-turn-helix" evidence="3">
    <location>
        <begin position="510"/>
        <end position="566"/>
    </location>
</feature>
<dbReference type="PANTHER" id="PTHR33744">
    <property type="entry name" value="CARBOHYDRATE DIACID REGULATOR"/>
    <property type="match status" value="1"/>
</dbReference>
<dbReference type="EMBL" id="CP020715">
    <property type="protein sequence ID" value="ARJ05730.1"/>
    <property type="molecule type" value="Genomic_DNA"/>
</dbReference>
<sequence>MRCGALMLGERMHGEHCQNGQHGDAGFDVVAHLCGARMPVTLGDLVTAPEFGLRMVWPTLDDGPDPRAMGGPGRAPEGASDSSEQTALPRVLATEVAWVHSSDLPDPAPWLEPGQLLLSDGAQFAGDRSERFAQEYVARLADRGLIGLGLSEGIVHDRIPDAVVEACRERGLPLLSVPRRTPFIAVIRYVADILARDRRERLEWSLDAQRAVARAASSSGGLGATIDELERRLGGWAALYDAAGRPLPFGGAPAEHADQVELLVQRTLTTPRPNRRHSLGSDEAVALERIGTSAHPLGVLAVRTTAPFDPAANDLVASVLALASIALEQRRALDLERRRLRSGALELLLSGRLDTADRVAAPLWGTAPDGPLRVAVAPHGAESAELLDALEAAAGDRGWTFFAERDGDLVMIADELGMRTVRSLLSAHGVRAGVSGRVDAATLERGLSEAAAAHTASRAAIGEYDDLVGDGLEGLLVASGAEGLARRMLAPILEADADPARTAEGASLEDTVRAWFESGCSWDRAARVLGVHRHTVRTRVARAGVLLGRDLDDPTDRAEVWLALRLLRRD</sequence>
<evidence type="ECO:0000256" key="1">
    <source>
        <dbReference type="SAM" id="MobiDB-lite"/>
    </source>
</evidence>
<feature type="region of interest" description="Disordered" evidence="1">
    <location>
        <begin position="62"/>
        <end position="86"/>
    </location>
</feature>
<evidence type="ECO:0008006" key="6">
    <source>
        <dbReference type="Google" id="ProtNLM"/>
    </source>
</evidence>
<feature type="domain" description="Purine catabolism PurC-like" evidence="2">
    <location>
        <begin position="92"/>
        <end position="192"/>
    </location>
</feature>
<dbReference type="Gene3D" id="1.10.10.2840">
    <property type="entry name" value="PucR C-terminal helix-turn-helix domain"/>
    <property type="match status" value="1"/>
</dbReference>
<dbReference type="InterPro" id="IPR012914">
    <property type="entry name" value="PucR_dom"/>
</dbReference>